<dbReference type="Proteomes" id="UP001162156">
    <property type="component" value="Unassembled WGS sequence"/>
</dbReference>
<reference evidence="3" key="1">
    <citation type="journal article" date="2023" name="Insect Mol. Biol.">
        <title>Genome sequencing provides insights into the evolution of gene families encoding plant cell wall-degrading enzymes in longhorned beetles.</title>
        <authorList>
            <person name="Shin N.R."/>
            <person name="Okamura Y."/>
            <person name="Kirsch R."/>
            <person name="Pauchet Y."/>
        </authorList>
    </citation>
    <scope>NUCLEOTIDE SEQUENCE</scope>
    <source>
        <strain evidence="3">RBIC_L_NR</strain>
    </source>
</reference>
<dbReference type="Gene3D" id="1.10.10.60">
    <property type="entry name" value="Homeodomain-like"/>
    <property type="match status" value="1"/>
</dbReference>
<dbReference type="Pfam" id="PF05225">
    <property type="entry name" value="HTH_psq"/>
    <property type="match status" value="1"/>
</dbReference>
<accession>A0AAV8WQC7</accession>
<sequence length="61" mass="7197">MWSRNPEDMRRAIQAVKEKRMSTLMAARTFNVPRTMIQRRAKMDNLSPKYATKIKLGKKQS</sequence>
<evidence type="ECO:0000256" key="1">
    <source>
        <dbReference type="ARBA" id="ARBA00004123"/>
    </source>
</evidence>
<organism evidence="3 4">
    <name type="scientific">Rhamnusium bicolor</name>
    <dbReference type="NCBI Taxonomy" id="1586634"/>
    <lineage>
        <taxon>Eukaryota</taxon>
        <taxon>Metazoa</taxon>
        <taxon>Ecdysozoa</taxon>
        <taxon>Arthropoda</taxon>
        <taxon>Hexapoda</taxon>
        <taxon>Insecta</taxon>
        <taxon>Pterygota</taxon>
        <taxon>Neoptera</taxon>
        <taxon>Endopterygota</taxon>
        <taxon>Coleoptera</taxon>
        <taxon>Polyphaga</taxon>
        <taxon>Cucujiformia</taxon>
        <taxon>Chrysomeloidea</taxon>
        <taxon>Cerambycidae</taxon>
        <taxon>Lepturinae</taxon>
        <taxon>Rhagiini</taxon>
        <taxon>Rhamnusium</taxon>
    </lineage>
</organism>
<dbReference type="GO" id="GO:0003677">
    <property type="term" value="F:DNA binding"/>
    <property type="evidence" value="ECO:0007669"/>
    <property type="project" value="InterPro"/>
</dbReference>
<gene>
    <name evidence="3" type="ORF">NQ314_018744</name>
</gene>
<dbReference type="InterPro" id="IPR009057">
    <property type="entry name" value="Homeodomain-like_sf"/>
</dbReference>
<evidence type="ECO:0000259" key="2">
    <source>
        <dbReference type="Pfam" id="PF05225"/>
    </source>
</evidence>
<comment type="subcellular location">
    <subcellularLocation>
        <location evidence="1">Nucleus</location>
    </subcellularLocation>
</comment>
<comment type="caution">
    <text evidence="3">The sequence shown here is derived from an EMBL/GenBank/DDBJ whole genome shotgun (WGS) entry which is preliminary data.</text>
</comment>
<dbReference type="GO" id="GO:0005634">
    <property type="term" value="C:nucleus"/>
    <property type="evidence" value="ECO:0007669"/>
    <property type="project" value="UniProtKB-SubCell"/>
</dbReference>
<feature type="domain" description="HTH psq-type" evidence="2">
    <location>
        <begin position="6"/>
        <end position="42"/>
    </location>
</feature>
<keyword evidence="4" id="KW-1185">Reference proteome</keyword>
<name>A0AAV8WQC7_9CUCU</name>
<evidence type="ECO:0000313" key="3">
    <source>
        <dbReference type="EMBL" id="KAJ8928651.1"/>
    </source>
</evidence>
<dbReference type="AlphaFoldDB" id="A0AAV8WQC7"/>
<proteinExistence type="predicted"/>
<protein>
    <recommendedName>
        <fullName evidence="2">HTH psq-type domain-containing protein</fullName>
    </recommendedName>
</protein>
<dbReference type="EMBL" id="JANEYF010005300">
    <property type="protein sequence ID" value="KAJ8928651.1"/>
    <property type="molecule type" value="Genomic_DNA"/>
</dbReference>
<dbReference type="SUPFAM" id="SSF46689">
    <property type="entry name" value="Homeodomain-like"/>
    <property type="match status" value="1"/>
</dbReference>
<dbReference type="InterPro" id="IPR007889">
    <property type="entry name" value="HTH_Psq"/>
</dbReference>
<evidence type="ECO:0000313" key="4">
    <source>
        <dbReference type="Proteomes" id="UP001162156"/>
    </source>
</evidence>